<evidence type="ECO:0000313" key="1">
    <source>
        <dbReference type="EMBL" id="KAA0997339.1"/>
    </source>
</evidence>
<gene>
    <name evidence="1" type="ORF">FVF58_49900</name>
</gene>
<proteinExistence type="predicted"/>
<dbReference type="RefSeq" id="WP_149676825.1">
    <property type="nucleotide sequence ID" value="NZ_VTUZ01000094.1"/>
</dbReference>
<reference evidence="1 2" key="1">
    <citation type="submission" date="2019-08" db="EMBL/GenBank/DDBJ databases">
        <title>Paraburkholderia sp. DCY113.</title>
        <authorList>
            <person name="Kang J."/>
        </authorList>
    </citation>
    <scope>NUCLEOTIDE SEQUENCE [LARGE SCALE GENOMIC DNA]</scope>
    <source>
        <strain evidence="1 2">DCY113</strain>
    </source>
</reference>
<dbReference type="AlphaFoldDB" id="A0A5B0G5Y9"/>
<dbReference type="Proteomes" id="UP000325273">
    <property type="component" value="Unassembled WGS sequence"/>
</dbReference>
<organism evidence="1 2">
    <name type="scientific">Paraburkholderia panacisoli</name>
    <dbReference type="NCBI Taxonomy" id="2603818"/>
    <lineage>
        <taxon>Bacteria</taxon>
        <taxon>Pseudomonadati</taxon>
        <taxon>Pseudomonadota</taxon>
        <taxon>Betaproteobacteria</taxon>
        <taxon>Burkholderiales</taxon>
        <taxon>Burkholderiaceae</taxon>
        <taxon>Paraburkholderia</taxon>
    </lineage>
</organism>
<sequence>MAAELTQWRGDLEDTMTLIDARGIVEIANFPVLQRSACPLRDASEKSGGNLFGFGWSRQQGDTKDAYTAGTSRRLTIPMEGRALRVVIETGSLGAMHSFLAACDRDAWFGHTDTGETFAAVLVRRLPAPWSTNRAAQ</sequence>
<dbReference type="EMBL" id="VTUZ01000094">
    <property type="protein sequence ID" value="KAA0997339.1"/>
    <property type="molecule type" value="Genomic_DNA"/>
</dbReference>
<accession>A0A5B0G5Y9</accession>
<evidence type="ECO:0000313" key="2">
    <source>
        <dbReference type="Proteomes" id="UP000325273"/>
    </source>
</evidence>
<keyword evidence="2" id="KW-1185">Reference proteome</keyword>
<name>A0A5B0G5Y9_9BURK</name>
<comment type="caution">
    <text evidence="1">The sequence shown here is derived from an EMBL/GenBank/DDBJ whole genome shotgun (WGS) entry which is preliminary data.</text>
</comment>
<protein>
    <submittedName>
        <fullName evidence="1">Uncharacterized protein</fullName>
    </submittedName>
</protein>